<dbReference type="PANTHER" id="PTHR45830">
    <property type="entry name" value="SERPENTINE RECEPTOR, CLASS I"/>
    <property type="match status" value="1"/>
</dbReference>
<reference evidence="2" key="1">
    <citation type="journal article" date="2013" name="Genetics">
        <title>The draft genome and transcriptome of Panagrellus redivivus are shaped by the harsh demands of a free-living lifestyle.</title>
        <authorList>
            <person name="Srinivasan J."/>
            <person name="Dillman A.R."/>
            <person name="Macchietto M.G."/>
            <person name="Heikkinen L."/>
            <person name="Lakso M."/>
            <person name="Fracchia K.M."/>
            <person name="Antoshechkin I."/>
            <person name="Mortazavi A."/>
            <person name="Wong G."/>
            <person name="Sternberg P.W."/>
        </authorList>
    </citation>
    <scope>NUCLEOTIDE SEQUENCE [LARGE SCALE GENOMIC DNA]</scope>
    <source>
        <strain evidence="2">MT8872</strain>
    </source>
</reference>
<dbReference type="SUPFAM" id="SSF81321">
    <property type="entry name" value="Family A G protein-coupled receptor-like"/>
    <property type="match status" value="1"/>
</dbReference>
<feature type="transmembrane region" description="Helical" evidence="1">
    <location>
        <begin position="297"/>
        <end position="317"/>
    </location>
</feature>
<dbReference type="Proteomes" id="UP000492821">
    <property type="component" value="Unassembled WGS sequence"/>
</dbReference>
<proteinExistence type="predicted"/>
<keyword evidence="1" id="KW-1133">Transmembrane helix</keyword>
<feature type="transmembrane region" description="Helical" evidence="1">
    <location>
        <begin position="258"/>
        <end position="285"/>
    </location>
</feature>
<protein>
    <submittedName>
        <fullName evidence="3">Serpentine Receptor, class H</fullName>
    </submittedName>
</protein>
<feature type="transmembrane region" description="Helical" evidence="1">
    <location>
        <begin position="62"/>
        <end position="87"/>
    </location>
</feature>
<reference evidence="3" key="2">
    <citation type="submission" date="2020-10" db="UniProtKB">
        <authorList>
            <consortium name="WormBaseParasite"/>
        </authorList>
    </citation>
    <scope>IDENTIFICATION</scope>
</reference>
<dbReference type="AlphaFoldDB" id="A0A7E4V898"/>
<accession>A0A7E4V898</accession>
<evidence type="ECO:0000256" key="1">
    <source>
        <dbReference type="SAM" id="Phobius"/>
    </source>
</evidence>
<dbReference type="WBParaSite" id="Pan_g17298.t1">
    <property type="protein sequence ID" value="Pan_g17298.t1"/>
    <property type="gene ID" value="Pan_g17298"/>
</dbReference>
<keyword evidence="1" id="KW-0472">Membrane</keyword>
<feature type="transmembrane region" description="Helical" evidence="1">
    <location>
        <begin position="107"/>
        <end position="129"/>
    </location>
</feature>
<feature type="transmembrane region" description="Helical" evidence="1">
    <location>
        <begin position="149"/>
        <end position="171"/>
    </location>
</feature>
<keyword evidence="2" id="KW-1185">Reference proteome</keyword>
<dbReference type="Pfam" id="PF10318">
    <property type="entry name" value="7TM_GPCR_Srh"/>
    <property type="match status" value="1"/>
</dbReference>
<evidence type="ECO:0000313" key="3">
    <source>
        <dbReference type="WBParaSite" id="Pan_g17298.t1"/>
    </source>
</evidence>
<feature type="transmembrane region" description="Helical" evidence="1">
    <location>
        <begin position="213"/>
        <end position="237"/>
    </location>
</feature>
<sequence length="347" mass="39631">MPSTRSVFISKNLKFEDFKRDGFIPILSAVIKILELITLAVFPLALHVILTQSSEKMRYYKFLLSVQITVTTVLNTLVVLTNPIIIFPFKAAYMECVFECDYTMTKIMYLVIVGSILCMATSTALQLAYRIMVTYDDSHILKKLCRPKVFTFITTGVFVVATTVLFTPIAMDPPMGKGLKEILQYDFPAVIPIFEQHEFIMGYLPDHQGPVNFAITSFFAVSVGLIPLAIWLLFLMVRRLKEMKKSLQKHTYKVHAMLSRALYVQVSLTVILLIPLFVCLTAALVFSSVWGKVLLELAKLSISIYSICEVITIMYFITPYREYLKKLFCLKNNRIENHTSSSQRYLS</sequence>
<keyword evidence="1" id="KW-0812">Transmembrane</keyword>
<name>A0A7E4V898_PANRE</name>
<dbReference type="InterPro" id="IPR019422">
    <property type="entry name" value="7TM_GPCR_serpentine_rcpt_Srh"/>
</dbReference>
<feature type="transmembrane region" description="Helical" evidence="1">
    <location>
        <begin position="23"/>
        <end position="50"/>
    </location>
</feature>
<organism evidence="2 3">
    <name type="scientific">Panagrellus redivivus</name>
    <name type="common">Microworm</name>
    <dbReference type="NCBI Taxonomy" id="6233"/>
    <lineage>
        <taxon>Eukaryota</taxon>
        <taxon>Metazoa</taxon>
        <taxon>Ecdysozoa</taxon>
        <taxon>Nematoda</taxon>
        <taxon>Chromadorea</taxon>
        <taxon>Rhabditida</taxon>
        <taxon>Tylenchina</taxon>
        <taxon>Panagrolaimomorpha</taxon>
        <taxon>Panagrolaimoidea</taxon>
        <taxon>Panagrolaimidae</taxon>
        <taxon>Panagrellus</taxon>
    </lineage>
</organism>
<evidence type="ECO:0000313" key="2">
    <source>
        <dbReference type="Proteomes" id="UP000492821"/>
    </source>
</evidence>
<dbReference type="PANTHER" id="PTHR45830:SF15">
    <property type="entry name" value="SERPENTINE RECEPTOR, CLASS I"/>
    <property type="match status" value="1"/>
</dbReference>